<dbReference type="SUPFAM" id="SSF57701">
    <property type="entry name" value="Zn2/Cys6 DNA-binding domain"/>
    <property type="match status" value="1"/>
</dbReference>
<dbReference type="GO" id="GO:0001228">
    <property type="term" value="F:DNA-binding transcription activator activity, RNA polymerase II-specific"/>
    <property type="evidence" value="ECO:0007669"/>
    <property type="project" value="TreeGrafter"/>
</dbReference>
<keyword evidence="5" id="KW-1185">Reference proteome</keyword>
<name>A0AAN7Z4F2_9PEZI</name>
<reference evidence="4 5" key="1">
    <citation type="submission" date="2023-10" db="EMBL/GenBank/DDBJ databases">
        <title>Draft genome sequence of Xylaria bambusicola isolate GMP-LS, the root and basal stem rot pathogen of sugarcane in Indonesia.</title>
        <authorList>
            <person name="Selvaraj P."/>
            <person name="Muralishankar V."/>
            <person name="Muruganantham S."/>
            <person name="Sp S."/>
            <person name="Haryani S."/>
            <person name="Lau K.J.X."/>
            <person name="Naqvi N.I."/>
        </authorList>
    </citation>
    <scope>NUCLEOTIDE SEQUENCE [LARGE SCALE GENOMIC DNA]</scope>
    <source>
        <strain evidence="4">GMP-LS</strain>
    </source>
</reference>
<keyword evidence="1" id="KW-0539">Nucleus</keyword>
<dbReference type="Pfam" id="PF11951">
    <property type="entry name" value="Fungal_trans_2"/>
    <property type="match status" value="1"/>
</dbReference>
<evidence type="ECO:0000313" key="4">
    <source>
        <dbReference type="EMBL" id="KAK5628777.1"/>
    </source>
</evidence>
<dbReference type="PROSITE" id="PS50048">
    <property type="entry name" value="ZN2_CY6_FUNGAL_2"/>
    <property type="match status" value="1"/>
</dbReference>
<proteinExistence type="predicted"/>
<dbReference type="GO" id="GO:0008270">
    <property type="term" value="F:zinc ion binding"/>
    <property type="evidence" value="ECO:0007669"/>
    <property type="project" value="InterPro"/>
</dbReference>
<dbReference type="InterPro" id="IPR001138">
    <property type="entry name" value="Zn2Cys6_DnaBD"/>
</dbReference>
<organism evidence="4 5">
    <name type="scientific">Xylaria bambusicola</name>
    <dbReference type="NCBI Taxonomy" id="326684"/>
    <lineage>
        <taxon>Eukaryota</taxon>
        <taxon>Fungi</taxon>
        <taxon>Dikarya</taxon>
        <taxon>Ascomycota</taxon>
        <taxon>Pezizomycotina</taxon>
        <taxon>Sordariomycetes</taxon>
        <taxon>Xylariomycetidae</taxon>
        <taxon>Xylariales</taxon>
        <taxon>Xylariaceae</taxon>
        <taxon>Xylaria</taxon>
    </lineage>
</organism>
<feature type="region of interest" description="Disordered" evidence="2">
    <location>
        <begin position="106"/>
        <end position="127"/>
    </location>
</feature>
<dbReference type="AlphaFoldDB" id="A0AAN7Z4F2"/>
<evidence type="ECO:0000256" key="2">
    <source>
        <dbReference type="SAM" id="MobiDB-lite"/>
    </source>
</evidence>
<gene>
    <name evidence="4" type="ORF">RRF57_004492</name>
</gene>
<dbReference type="Pfam" id="PF00172">
    <property type="entry name" value="Zn_clus"/>
    <property type="match status" value="1"/>
</dbReference>
<dbReference type="InterPro" id="IPR021858">
    <property type="entry name" value="Fun_TF"/>
</dbReference>
<dbReference type="CDD" id="cd00067">
    <property type="entry name" value="GAL4"/>
    <property type="match status" value="1"/>
</dbReference>
<comment type="caution">
    <text evidence="4">The sequence shown here is derived from an EMBL/GenBank/DDBJ whole genome shotgun (WGS) entry which is preliminary data.</text>
</comment>
<evidence type="ECO:0000313" key="5">
    <source>
        <dbReference type="Proteomes" id="UP001305414"/>
    </source>
</evidence>
<dbReference type="PANTHER" id="PTHR47784">
    <property type="entry name" value="STEROL UPTAKE CONTROL PROTEIN 2"/>
    <property type="match status" value="1"/>
</dbReference>
<accession>A0AAN7Z4F2</accession>
<protein>
    <recommendedName>
        <fullName evidence="3">Zn(2)-C6 fungal-type domain-containing protein</fullName>
    </recommendedName>
</protein>
<dbReference type="PANTHER" id="PTHR47784:SF5">
    <property type="entry name" value="STEROL UPTAKE CONTROL PROTEIN 2"/>
    <property type="match status" value="1"/>
</dbReference>
<dbReference type="SMART" id="SM00066">
    <property type="entry name" value="GAL4"/>
    <property type="match status" value="1"/>
</dbReference>
<dbReference type="Proteomes" id="UP001305414">
    <property type="component" value="Unassembled WGS sequence"/>
</dbReference>
<feature type="domain" description="Zn(2)-C6 fungal-type" evidence="3">
    <location>
        <begin position="57"/>
        <end position="90"/>
    </location>
</feature>
<sequence length="448" mass="51541">MASLETHKLAYTALLLTSFRWDFQPRLTTSKRQKRAMETSEELTVSLRLRLRKSRHGCQTCKRRKIKCDEVRPVCGNCARRFYDVKRCDYPSPLICQRQSRQLSKHNAEESIPQPGSLPTSLVPKPGGVSIDPTQRLLEMRLFYHYTQFAALELPATYGYTSKELWIDKVPQMAFQSDLLLDSLLAVAALHMQDLTPDDPKLDMAVNHYLDRTLTKHRYNLGCIDNKLEEPLFLTAFMLCITTWNLAHRRSPTTEYRIPTHVFALVRGCCALHRQYEKWLAQAGYDPGAIWLLAPNSALIQPNHPLLRDINQDIERLLDVFQINTMPTDEAHLYEDTASCVVNLYTALVLKMDNTVLQRLVFTMADRMKPKYVELLEAGQPLALALYARILTVLGFIDHLWWSRGSNNRDVLHYSIHGISNMMPPRFLWAMEWPLKALAGEISLTSPN</sequence>
<dbReference type="EMBL" id="JAWHQM010000009">
    <property type="protein sequence ID" value="KAK5628777.1"/>
    <property type="molecule type" value="Genomic_DNA"/>
</dbReference>
<dbReference type="Gene3D" id="4.10.240.10">
    <property type="entry name" value="Zn(2)-C6 fungal-type DNA-binding domain"/>
    <property type="match status" value="1"/>
</dbReference>
<dbReference type="InterPro" id="IPR053157">
    <property type="entry name" value="Sterol_Uptake_Regulator"/>
</dbReference>
<evidence type="ECO:0000259" key="3">
    <source>
        <dbReference type="PROSITE" id="PS50048"/>
    </source>
</evidence>
<evidence type="ECO:0000256" key="1">
    <source>
        <dbReference type="ARBA" id="ARBA00023242"/>
    </source>
</evidence>
<dbReference type="InterPro" id="IPR036864">
    <property type="entry name" value="Zn2-C6_fun-type_DNA-bd_sf"/>
</dbReference>